<evidence type="ECO:0000313" key="2">
    <source>
        <dbReference type="Proteomes" id="UP001519460"/>
    </source>
</evidence>
<reference evidence="1 2" key="1">
    <citation type="journal article" date="2023" name="Sci. Data">
        <title>Genome assembly of the Korean intertidal mud-creeper Batillaria attramentaria.</title>
        <authorList>
            <person name="Patra A.K."/>
            <person name="Ho P.T."/>
            <person name="Jun S."/>
            <person name="Lee S.J."/>
            <person name="Kim Y."/>
            <person name="Won Y.J."/>
        </authorList>
    </citation>
    <scope>NUCLEOTIDE SEQUENCE [LARGE SCALE GENOMIC DNA]</scope>
    <source>
        <strain evidence="1">Wonlab-2016</strain>
    </source>
</reference>
<name>A0ABD0LRP8_9CAEN</name>
<organism evidence="1 2">
    <name type="scientific">Batillaria attramentaria</name>
    <dbReference type="NCBI Taxonomy" id="370345"/>
    <lineage>
        <taxon>Eukaryota</taxon>
        <taxon>Metazoa</taxon>
        <taxon>Spiralia</taxon>
        <taxon>Lophotrochozoa</taxon>
        <taxon>Mollusca</taxon>
        <taxon>Gastropoda</taxon>
        <taxon>Caenogastropoda</taxon>
        <taxon>Sorbeoconcha</taxon>
        <taxon>Cerithioidea</taxon>
        <taxon>Batillariidae</taxon>
        <taxon>Batillaria</taxon>
    </lineage>
</organism>
<protein>
    <submittedName>
        <fullName evidence="1">Uncharacterized protein</fullName>
    </submittedName>
</protein>
<keyword evidence="2" id="KW-1185">Reference proteome</keyword>
<gene>
    <name evidence="1" type="ORF">BaRGS_00006917</name>
</gene>
<accession>A0ABD0LRP8</accession>
<dbReference type="EMBL" id="JACVVK020000029">
    <property type="protein sequence ID" value="KAK7501831.1"/>
    <property type="molecule type" value="Genomic_DNA"/>
</dbReference>
<comment type="caution">
    <text evidence="1">The sequence shown here is derived from an EMBL/GenBank/DDBJ whole genome shotgun (WGS) entry which is preliminary data.</text>
</comment>
<feature type="non-terminal residue" evidence="1">
    <location>
        <position position="1"/>
    </location>
</feature>
<dbReference type="Proteomes" id="UP001519460">
    <property type="component" value="Unassembled WGS sequence"/>
</dbReference>
<dbReference type="AlphaFoldDB" id="A0ABD0LRP8"/>
<sequence length="68" mass="7012">TVAIFTKLIAATSVDRLGEEGGGGAVVVVVLGEGGRAEVVLADESSTVWAYISAGKTDLRHDGQMSRH</sequence>
<evidence type="ECO:0000313" key="1">
    <source>
        <dbReference type="EMBL" id="KAK7501831.1"/>
    </source>
</evidence>
<proteinExistence type="predicted"/>